<evidence type="ECO:0000256" key="1">
    <source>
        <dbReference type="SAM" id="SignalP"/>
    </source>
</evidence>
<evidence type="ECO:0000313" key="2">
    <source>
        <dbReference type="EMBL" id="MPC68386.1"/>
    </source>
</evidence>
<name>A0A5B7HEF3_PORTR</name>
<dbReference type="EMBL" id="VSRR010027750">
    <property type="protein sequence ID" value="MPC68386.1"/>
    <property type="molecule type" value="Genomic_DNA"/>
</dbReference>
<feature type="chain" id="PRO_5022855188" evidence="1">
    <location>
        <begin position="21"/>
        <end position="106"/>
    </location>
</feature>
<feature type="signal peptide" evidence="1">
    <location>
        <begin position="1"/>
        <end position="20"/>
    </location>
</feature>
<accession>A0A5B7HEF3</accession>
<sequence length="106" mass="11545">MSVSWLWQIHLSCFLTGSPGEGTGSYVSPKAIRMHQLGLSAGTDGGKAICDIRKDFQDIIWPFPRSLQLRGQAAHLAGVIRLDPIVRGLCGFPHTLPILLPYCLAC</sequence>
<dbReference type="Proteomes" id="UP000324222">
    <property type="component" value="Unassembled WGS sequence"/>
</dbReference>
<reference evidence="2 3" key="1">
    <citation type="submission" date="2019-05" db="EMBL/GenBank/DDBJ databases">
        <title>Another draft genome of Portunus trituberculatus and its Hox gene families provides insights of decapod evolution.</title>
        <authorList>
            <person name="Jeong J.-H."/>
            <person name="Song I."/>
            <person name="Kim S."/>
            <person name="Choi T."/>
            <person name="Kim D."/>
            <person name="Ryu S."/>
            <person name="Kim W."/>
        </authorList>
    </citation>
    <scope>NUCLEOTIDE SEQUENCE [LARGE SCALE GENOMIC DNA]</scope>
    <source>
        <tissue evidence="2">Muscle</tissue>
    </source>
</reference>
<organism evidence="2 3">
    <name type="scientific">Portunus trituberculatus</name>
    <name type="common">Swimming crab</name>
    <name type="synonym">Neptunus trituberculatus</name>
    <dbReference type="NCBI Taxonomy" id="210409"/>
    <lineage>
        <taxon>Eukaryota</taxon>
        <taxon>Metazoa</taxon>
        <taxon>Ecdysozoa</taxon>
        <taxon>Arthropoda</taxon>
        <taxon>Crustacea</taxon>
        <taxon>Multicrustacea</taxon>
        <taxon>Malacostraca</taxon>
        <taxon>Eumalacostraca</taxon>
        <taxon>Eucarida</taxon>
        <taxon>Decapoda</taxon>
        <taxon>Pleocyemata</taxon>
        <taxon>Brachyura</taxon>
        <taxon>Eubrachyura</taxon>
        <taxon>Portunoidea</taxon>
        <taxon>Portunidae</taxon>
        <taxon>Portuninae</taxon>
        <taxon>Portunus</taxon>
    </lineage>
</organism>
<protein>
    <submittedName>
        <fullName evidence="2">Uncharacterized protein</fullName>
    </submittedName>
</protein>
<keyword evidence="3" id="KW-1185">Reference proteome</keyword>
<dbReference type="AlphaFoldDB" id="A0A5B7HEF3"/>
<gene>
    <name evidence="2" type="ORF">E2C01_062586</name>
</gene>
<comment type="caution">
    <text evidence="2">The sequence shown here is derived from an EMBL/GenBank/DDBJ whole genome shotgun (WGS) entry which is preliminary data.</text>
</comment>
<proteinExistence type="predicted"/>
<evidence type="ECO:0000313" key="3">
    <source>
        <dbReference type="Proteomes" id="UP000324222"/>
    </source>
</evidence>
<keyword evidence="1" id="KW-0732">Signal</keyword>